<feature type="domain" description="NAD-dependent epimerase/dehydratase" evidence="1">
    <location>
        <begin position="3"/>
        <end position="62"/>
    </location>
</feature>
<evidence type="ECO:0000259" key="1">
    <source>
        <dbReference type="Pfam" id="PF01370"/>
    </source>
</evidence>
<protein>
    <recommendedName>
        <fullName evidence="1">NAD-dependent epimerase/dehydratase domain-containing protein</fullName>
    </recommendedName>
</protein>
<evidence type="ECO:0000313" key="2">
    <source>
        <dbReference type="EMBL" id="GAF76582.1"/>
    </source>
</evidence>
<dbReference type="AlphaFoldDB" id="X0SL42"/>
<accession>X0SL42</accession>
<feature type="non-terminal residue" evidence="2">
    <location>
        <position position="62"/>
    </location>
</feature>
<gene>
    <name evidence="2" type="ORF">S01H1_05843</name>
</gene>
<dbReference type="Gene3D" id="3.40.50.720">
    <property type="entry name" value="NAD(P)-binding Rossmann-like Domain"/>
    <property type="match status" value="1"/>
</dbReference>
<proteinExistence type="predicted"/>
<dbReference type="SUPFAM" id="SSF51735">
    <property type="entry name" value="NAD(P)-binding Rossmann-fold domains"/>
    <property type="match status" value="1"/>
</dbReference>
<dbReference type="EMBL" id="BARS01003036">
    <property type="protein sequence ID" value="GAF76582.1"/>
    <property type="molecule type" value="Genomic_DNA"/>
</dbReference>
<name>X0SL42_9ZZZZ</name>
<comment type="caution">
    <text evidence="2">The sequence shown here is derived from an EMBL/GenBank/DDBJ whole genome shotgun (WGS) entry which is preliminary data.</text>
</comment>
<organism evidence="2">
    <name type="scientific">marine sediment metagenome</name>
    <dbReference type="NCBI Taxonomy" id="412755"/>
    <lineage>
        <taxon>unclassified sequences</taxon>
        <taxon>metagenomes</taxon>
        <taxon>ecological metagenomes</taxon>
    </lineage>
</organism>
<dbReference type="InterPro" id="IPR001509">
    <property type="entry name" value="Epimerase_deHydtase"/>
</dbReference>
<sequence length="62" mass="6468">MRVLVVGGAGYIGSVTTAELLAAGHRVIVCDSLISGHTAAVSDEADLIVGDVRDQEMLVRIF</sequence>
<dbReference type="Pfam" id="PF01370">
    <property type="entry name" value="Epimerase"/>
    <property type="match status" value="1"/>
</dbReference>
<dbReference type="InterPro" id="IPR036291">
    <property type="entry name" value="NAD(P)-bd_dom_sf"/>
</dbReference>
<reference evidence="2" key="1">
    <citation type="journal article" date="2014" name="Front. Microbiol.">
        <title>High frequency of phylogenetically diverse reductive dehalogenase-homologous genes in deep subseafloor sedimentary metagenomes.</title>
        <authorList>
            <person name="Kawai M."/>
            <person name="Futagami T."/>
            <person name="Toyoda A."/>
            <person name="Takaki Y."/>
            <person name="Nishi S."/>
            <person name="Hori S."/>
            <person name="Arai W."/>
            <person name="Tsubouchi T."/>
            <person name="Morono Y."/>
            <person name="Uchiyama I."/>
            <person name="Ito T."/>
            <person name="Fujiyama A."/>
            <person name="Inagaki F."/>
            <person name="Takami H."/>
        </authorList>
    </citation>
    <scope>NUCLEOTIDE SEQUENCE</scope>
    <source>
        <strain evidence="2">Expedition CK06-06</strain>
    </source>
</reference>